<dbReference type="GO" id="GO:0005886">
    <property type="term" value="C:plasma membrane"/>
    <property type="evidence" value="ECO:0007669"/>
    <property type="project" value="UniProtKB-SubCell"/>
</dbReference>
<dbReference type="PIRSF" id="PIRSF006324">
    <property type="entry name" value="LeuE"/>
    <property type="match status" value="1"/>
</dbReference>
<keyword evidence="8" id="KW-1185">Reference proteome</keyword>
<organism evidence="7 8">
    <name type="scientific">Devosia riboflavina</name>
    <dbReference type="NCBI Taxonomy" id="46914"/>
    <lineage>
        <taxon>Bacteria</taxon>
        <taxon>Pseudomonadati</taxon>
        <taxon>Pseudomonadota</taxon>
        <taxon>Alphaproteobacteria</taxon>
        <taxon>Hyphomicrobiales</taxon>
        <taxon>Devosiaceae</taxon>
        <taxon>Devosia</taxon>
    </lineage>
</organism>
<dbReference type="InterPro" id="IPR001123">
    <property type="entry name" value="LeuE-type"/>
</dbReference>
<feature type="transmembrane region" description="Helical" evidence="6">
    <location>
        <begin position="178"/>
        <end position="196"/>
    </location>
</feature>
<comment type="subcellular location">
    <subcellularLocation>
        <location evidence="1">Cell membrane</location>
        <topology evidence="1">Multi-pass membrane protein</topology>
    </subcellularLocation>
</comment>
<dbReference type="GO" id="GO:0015171">
    <property type="term" value="F:amino acid transmembrane transporter activity"/>
    <property type="evidence" value="ECO:0007669"/>
    <property type="project" value="TreeGrafter"/>
</dbReference>
<protein>
    <recommendedName>
        <fullName evidence="9">Lysine transporter LysE</fullName>
    </recommendedName>
</protein>
<proteinExistence type="predicted"/>
<feature type="transmembrane region" description="Helical" evidence="6">
    <location>
        <begin position="68"/>
        <end position="87"/>
    </location>
</feature>
<evidence type="ECO:0000313" key="7">
    <source>
        <dbReference type="EMBL" id="KFL31202.1"/>
    </source>
</evidence>
<keyword evidence="2" id="KW-1003">Cell membrane</keyword>
<feature type="transmembrane region" description="Helical" evidence="6">
    <location>
        <begin position="141"/>
        <end position="166"/>
    </location>
</feature>
<accession>A0A087M2U9</accession>
<comment type="caution">
    <text evidence="7">The sequence shown here is derived from an EMBL/GenBank/DDBJ whole genome shotgun (WGS) entry which is preliminary data.</text>
</comment>
<dbReference type="OrthoDB" id="9804822at2"/>
<evidence type="ECO:0000256" key="3">
    <source>
        <dbReference type="ARBA" id="ARBA00022692"/>
    </source>
</evidence>
<evidence type="ECO:0000256" key="6">
    <source>
        <dbReference type="SAM" id="Phobius"/>
    </source>
</evidence>
<evidence type="ECO:0000256" key="4">
    <source>
        <dbReference type="ARBA" id="ARBA00022989"/>
    </source>
</evidence>
<evidence type="ECO:0000256" key="1">
    <source>
        <dbReference type="ARBA" id="ARBA00004651"/>
    </source>
</evidence>
<dbReference type="PANTHER" id="PTHR30086:SF20">
    <property type="entry name" value="ARGININE EXPORTER PROTEIN ARGO-RELATED"/>
    <property type="match status" value="1"/>
</dbReference>
<sequence>MMPDLLGFALASLIIELTPGPNMTYLAVLSAREGRSVGYIAVAGVALGLAIMGIAAALGLATLIGASPALFAILRWGGVAYLLYLAWDAWREADLPPEPVESSRYFVQGLVTNLLNPKAALFYVTVMPNFLAAGGDGPLSWTLLAAVYVGVATLIHLAIVTASGMLEPVLTRGMGRVVVSRAFALVLVGVAAWMLWSTRSSGA</sequence>
<keyword evidence="3 6" id="KW-0812">Transmembrane</keyword>
<keyword evidence="5 6" id="KW-0472">Membrane</keyword>
<dbReference type="STRING" id="46914.JP75_09920"/>
<dbReference type="Proteomes" id="UP000028981">
    <property type="component" value="Unassembled WGS sequence"/>
</dbReference>
<evidence type="ECO:0000256" key="2">
    <source>
        <dbReference type="ARBA" id="ARBA00022475"/>
    </source>
</evidence>
<keyword evidence="4 6" id="KW-1133">Transmembrane helix</keyword>
<dbReference type="EMBL" id="JQGC01000007">
    <property type="protein sequence ID" value="KFL31202.1"/>
    <property type="molecule type" value="Genomic_DNA"/>
</dbReference>
<evidence type="ECO:0008006" key="9">
    <source>
        <dbReference type="Google" id="ProtNLM"/>
    </source>
</evidence>
<reference evidence="7 8" key="1">
    <citation type="submission" date="2014-08" db="EMBL/GenBank/DDBJ databases">
        <authorList>
            <person name="Hassan Y.I."/>
            <person name="Lepp D."/>
            <person name="Zhou T."/>
        </authorList>
    </citation>
    <scope>NUCLEOTIDE SEQUENCE [LARGE SCALE GENOMIC DNA]</scope>
    <source>
        <strain evidence="7 8">IFO13584</strain>
    </source>
</reference>
<dbReference type="AlphaFoldDB" id="A0A087M2U9"/>
<dbReference type="Pfam" id="PF01810">
    <property type="entry name" value="LysE"/>
    <property type="match status" value="1"/>
</dbReference>
<feature type="transmembrane region" description="Helical" evidence="6">
    <location>
        <begin position="36"/>
        <end position="61"/>
    </location>
</feature>
<evidence type="ECO:0000313" key="8">
    <source>
        <dbReference type="Proteomes" id="UP000028981"/>
    </source>
</evidence>
<name>A0A087M2U9_9HYPH</name>
<gene>
    <name evidence="7" type="ORF">JP75_09920</name>
</gene>
<dbReference type="PANTHER" id="PTHR30086">
    <property type="entry name" value="ARGININE EXPORTER PROTEIN ARGO"/>
    <property type="match status" value="1"/>
</dbReference>
<evidence type="ECO:0000256" key="5">
    <source>
        <dbReference type="ARBA" id="ARBA00023136"/>
    </source>
</evidence>